<protein>
    <submittedName>
        <fullName evidence="1">Uncharacterized protein</fullName>
    </submittedName>
</protein>
<accession>A0A841C6P4</accession>
<dbReference type="Pfam" id="PF06124">
    <property type="entry name" value="DUF960"/>
    <property type="match status" value="1"/>
</dbReference>
<organism evidence="1 2">
    <name type="scientific">Lactovum miscens</name>
    <dbReference type="NCBI Taxonomy" id="190387"/>
    <lineage>
        <taxon>Bacteria</taxon>
        <taxon>Bacillati</taxon>
        <taxon>Bacillota</taxon>
        <taxon>Bacilli</taxon>
        <taxon>Lactobacillales</taxon>
        <taxon>Streptococcaceae</taxon>
        <taxon>Lactovum</taxon>
    </lineage>
</organism>
<keyword evidence="2" id="KW-1185">Reference proteome</keyword>
<dbReference type="InterPro" id="IPR009303">
    <property type="entry name" value="DUF960"/>
</dbReference>
<evidence type="ECO:0000313" key="2">
    <source>
        <dbReference type="Proteomes" id="UP000562464"/>
    </source>
</evidence>
<dbReference type="Gene3D" id="3.10.450.150">
    <property type="entry name" value="enterococcus faecalis protein"/>
    <property type="match status" value="1"/>
</dbReference>
<sequence>MAFANTKRRYASFGTVESIPGDIIDLFWYLIDNDLKGAFPLSTVLNFELIQTPKGQLSVRFSQDDMPEFSILFDTSYGFDRRWPRLFHAVDNTGRETITTPAEMI</sequence>
<dbReference type="Proteomes" id="UP000562464">
    <property type="component" value="Unassembled WGS sequence"/>
</dbReference>
<name>A0A841C6P4_9LACT</name>
<dbReference type="EMBL" id="JACHHV010000011">
    <property type="protein sequence ID" value="MBB5887947.1"/>
    <property type="molecule type" value="Genomic_DNA"/>
</dbReference>
<gene>
    <name evidence="1" type="ORF">HNQ37_000837</name>
</gene>
<evidence type="ECO:0000313" key="1">
    <source>
        <dbReference type="EMBL" id="MBB5887947.1"/>
    </source>
</evidence>
<dbReference type="AlphaFoldDB" id="A0A841C6P4"/>
<reference evidence="1 2" key="1">
    <citation type="submission" date="2020-08" db="EMBL/GenBank/DDBJ databases">
        <title>Genomic Encyclopedia of Type Strains, Phase IV (KMG-IV): sequencing the most valuable type-strain genomes for metagenomic binning, comparative biology and taxonomic classification.</title>
        <authorList>
            <person name="Goeker M."/>
        </authorList>
    </citation>
    <scope>NUCLEOTIDE SEQUENCE [LARGE SCALE GENOMIC DNA]</scope>
    <source>
        <strain evidence="1 2">DSM 14925</strain>
    </source>
</reference>
<comment type="caution">
    <text evidence="1">The sequence shown here is derived from an EMBL/GenBank/DDBJ whole genome shotgun (WGS) entry which is preliminary data.</text>
</comment>
<proteinExistence type="predicted"/>
<dbReference type="RefSeq" id="WP_183539556.1">
    <property type="nucleotide sequence ID" value="NZ_DASWOY010000033.1"/>
</dbReference>